<reference evidence="1 2" key="1">
    <citation type="journal article" date="2016" name="Nat. Commun.">
        <title>Thousands of microbial genomes shed light on interconnected biogeochemical processes in an aquifer system.</title>
        <authorList>
            <person name="Anantharaman K."/>
            <person name="Brown C.T."/>
            <person name="Hug L.A."/>
            <person name="Sharon I."/>
            <person name="Castelle C.J."/>
            <person name="Probst A.J."/>
            <person name="Thomas B.C."/>
            <person name="Singh A."/>
            <person name="Wilkins M.J."/>
            <person name="Karaoz U."/>
            <person name="Brodie E.L."/>
            <person name="Williams K.H."/>
            <person name="Hubbard S.S."/>
            <person name="Banfield J.F."/>
        </authorList>
    </citation>
    <scope>NUCLEOTIDE SEQUENCE [LARGE SCALE GENOMIC DNA]</scope>
</reference>
<sequence>MIQVYTGKGKGKTTAGLGLSIRAFGQGLKVAIVYFDKGGENYGERNVLTKLGLEFYPTGLNRRNSDGTFRFSITPKDITEAERGLALAHDLLAKNYDLLILDEINSTVALNMLDVQKVCDFIKAVPSTTELVLTGRNVHPDIIALADLVTEMKPIKHYIDKGVAARKGIEY</sequence>
<dbReference type="GO" id="GO:0005524">
    <property type="term" value="F:ATP binding"/>
    <property type="evidence" value="ECO:0007669"/>
    <property type="project" value="InterPro"/>
</dbReference>
<dbReference type="PIRSF" id="PIRSF015617">
    <property type="entry name" value="Adensltrnsf_CobA"/>
    <property type="match status" value="1"/>
</dbReference>
<proteinExistence type="predicted"/>
<accession>A0A1F4XKB8</accession>
<name>A0A1F4XKB8_9BACT</name>
<dbReference type="Gene3D" id="3.40.50.300">
    <property type="entry name" value="P-loop containing nucleotide triphosphate hydrolases"/>
    <property type="match status" value="1"/>
</dbReference>
<evidence type="ECO:0000313" key="1">
    <source>
        <dbReference type="EMBL" id="OGC82161.1"/>
    </source>
</evidence>
<dbReference type="SUPFAM" id="SSF52540">
    <property type="entry name" value="P-loop containing nucleoside triphosphate hydrolases"/>
    <property type="match status" value="1"/>
</dbReference>
<dbReference type="InterPro" id="IPR003724">
    <property type="entry name" value="CblAdoTrfase_CobA"/>
</dbReference>
<dbReference type="STRING" id="1817814.A2V81_01520"/>
<dbReference type="AlphaFoldDB" id="A0A1F4XKB8"/>
<dbReference type="GO" id="GO:0009236">
    <property type="term" value="P:cobalamin biosynthetic process"/>
    <property type="evidence" value="ECO:0007669"/>
    <property type="project" value="InterPro"/>
</dbReference>
<evidence type="ECO:0000313" key="2">
    <source>
        <dbReference type="Proteomes" id="UP000177614"/>
    </source>
</evidence>
<dbReference type="Proteomes" id="UP000177614">
    <property type="component" value="Unassembled WGS sequence"/>
</dbReference>
<dbReference type="InterPro" id="IPR027417">
    <property type="entry name" value="P-loop_NTPase"/>
</dbReference>
<dbReference type="Pfam" id="PF02572">
    <property type="entry name" value="CobA_CobO_BtuR"/>
    <property type="match status" value="1"/>
</dbReference>
<dbReference type="GO" id="GO:0008817">
    <property type="term" value="F:corrinoid adenosyltransferase activity"/>
    <property type="evidence" value="ECO:0007669"/>
    <property type="project" value="InterPro"/>
</dbReference>
<dbReference type="PANTHER" id="PTHR46638:SF1">
    <property type="entry name" value="CORRINOID ADENOSYLTRANSFERASE"/>
    <property type="match status" value="1"/>
</dbReference>
<gene>
    <name evidence="1" type="ORF">A2V81_01520</name>
</gene>
<protein>
    <recommendedName>
        <fullName evidence="3">Cob(I)yrinic acid a,c-diamide adenosyltransferase</fullName>
    </recommendedName>
</protein>
<dbReference type="CDD" id="cd00561">
    <property type="entry name" value="CobA_ACA"/>
    <property type="match status" value="1"/>
</dbReference>
<evidence type="ECO:0008006" key="3">
    <source>
        <dbReference type="Google" id="ProtNLM"/>
    </source>
</evidence>
<dbReference type="PANTHER" id="PTHR46638">
    <property type="entry name" value="CORRINOID ADENOSYLTRANSFERASE"/>
    <property type="match status" value="1"/>
</dbReference>
<dbReference type="EMBL" id="MEWR01000010">
    <property type="protein sequence ID" value="OGC82161.1"/>
    <property type="molecule type" value="Genomic_DNA"/>
</dbReference>
<organism evidence="1 2">
    <name type="scientific">Candidatus Abawacabacteria bacterium RBG_16_42_10</name>
    <dbReference type="NCBI Taxonomy" id="1817814"/>
    <lineage>
        <taxon>Bacteria</taxon>
        <taxon>Candidatus Abawacaibacteriota</taxon>
    </lineage>
</organism>
<comment type="caution">
    <text evidence="1">The sequence shown here is derived from an EMBL/GenBank/DDBJ whole genome shotgun (WGS) entry which is preliminary data.</text>
</comment>